<comment type="subcellular location">
    <subcellularLocation>
        <location evidence="1">Membrane</location>
        <topology evidence="1">Multi-pass membrane protein</topology>
    </subcellularLocation>
</comment>
<feature type="transmembrane region" description="Helical" evidence="6">
    <location>
        <begin position="81"/>
        <end position="102"/>
    </location>
</feature>
<dbReference type="SUPFAM" id="SSF103481">
    <property type="entry name" value="Multidrug resistance efflux transporter EmrE"/>
    <property type="match status" value="2"/>
</dbReference>
<keyword evidence="4 6" id="KW-0472">Membrane</keyword>
<proteinExistence type="predicted"/>
<dbReference type="InterPro" id="IPR050186">
    <property type="entry name" value="TPT_transporter"/>
</dbReference>
<accession>A0A7S0EKN2</accession>
<dbReference type="Pfam" id="PF03151">
    <property type="entry name" value="TPT"/>
    <property type="match status" value="1"/>
</dbReference>
<feature type="compositionally biased region" description="Low complexity" evidence="5">
    <location>
        <begin position="47"/>
        <end position="59"/>
    </location>
</feature>
<feature type="transmembrane region" description="Helical" evidence="6">
    <location>
        <begin position="345"/>
        <end position="376"/>
    </location>
</feature>
<evidence type="ECO:0000256" key="5">
    <source>
        <dbReference type="SAM" id="MobiDB-lite"/>
    </source>
</evidence>
<dbReference type="GO" id="GO:0016020">
    <property type="term" value="C:membrane"/>
    <property type="evidence" value="ECO:0007669"/>
    <property type="project" value="UniProtKB-SubCell"/>
</dbReference>
<evidence type="ECO:0000256" key="2">
    <source>
        <dbReference type="ARBA" id="ARBA00022692"/>
    </source>
</evidence>
<reference evidence="8" key="1">
    <citation type="submission" date="2021-01" db="EMBL/GenBank/DDBJ databases">
        <authorList>
            <person name="Corre E."/>
            <person name="Pelletier E."/>
            <person name="Niang G."/>
            <person name="Scheremetjew M."/>
            <person name="Finn R."/>
            <person name="Kale V."/>
            <person name="Holt S."/>
            <person name="Cochrane G."/>
            <person name="Meng A."/>
            <person name="Brown T."/>
            <person name="Cohen L."/>
        </authorList>
    </citation>
    <scope>NUCLEOTIDE SEQUENCE</scope>
    <source>
        <strain evidence="8">CCMP1374</strain>
    </source>
</reference>
<sequence length="408" mass="43660">MLPREGGSASTLEMRSPRASHETPESGRALRTPRASRLEALIGASNRPPSTVSSPSTVRPSREAENGSGPRQTQARKQASVHARIMLFMLLWFGFSGCTLFGNKHILSTLKADPNVLAVSQMTMTATFGAVKMYGPCLTGLGPAQPTPLSTQSLSQFLACMSLVGLMRVVTVMLGLVSLKYVAVSFTETIKSSAPFFTVIFARLMLGEVTSARVNLSLVPVVAGLALCSASEISFNMVGFLAAVFNNGIDCVQNVFSKKLLSTHYNYVNLQFYTSAAALVVQLPVMLYHHAANWLSQGWSLSAELGLHLLLNGVCFHLQSVMAYAVMGLISPVTQSVANTLKRALLIWLSILYFGNPVTFMSALGTAVCISGVFAYNYARRLDTSPAASQAAAKELDSAGGDSKVMQV</sequence>
<evidence type="ECO:0000259" key="7">
    <source>
        <dbReference type="Pfam" id="PF03151"/>
    </source>
</evidence>
<name>A0A7S0EKN2_9EUKA</name>
<evidence type="ECO:0000256" key="6">
    <source>
        <dbReference type="SAM" id="Phobius"/>
    </source>
</evidence>
<dbReference type="InterPro" id="IPR037185">
    <property type="entry name" value="EmrE-like"/>
</dbReference>
<feature type="transmembrane region" description="Helical" evidence="6">
    <location>
        <begin position="309"/>
        <end position="333"/>
    </location>
</feature>
<evidence type="ECO:0000256" key="3">
    <source>
        <dbReference type="ARBA" id="ARBA00022989"/>
    </source>
</evidence>
<feature type="compositionally biased region" description="Basic and acidic residues" evidence="5">
    <location>
        <begin position="15"/>
        <end position="25"/>
    </location>
</feature>
<dbReference type="InterPro" id="IPR004853">
    <property type="entry name" value="Sugar_P_trans_dom"/>
</dbReference>
<protein>
    <recommendedName>
        <fullName evidence="7">Sugar phosphate transporter domain-containing protein</fullName>
    </recommendedName>
</protein>
<keyword evidence="2 6" id="KW-0812">Transmembrane</keyword>
<keyword evidence="3 6" id="KW-1133">Transmembrane helix</keyword>
<gene>
    <name evidence="8" type="ORF">PANT1444_LOCUS9940</name>
</gene>
<dbReference type="PANTHER" id="PTHR11132">
    <property type="entry name" value="SOLUTE CARRIER FAMILY 35"/>
    <property type="match status" value="1"/>
</dbReference>
<dbReference type="AlphaFoldDB" id="A0A7S0EKN2"/>
<organism evidence="8">
    <name type="scientific">Phaeocystis antarctica</name>
    <dbReference type="NCBI Taxonomy" id="33657"/>
    <lineage>
        <taxon>Eukaryota</taxon>
        <taxon>Haptista</taxon>
        <taxon>Haptophyta</taxon>
        <taxon>Prymnesiophyceae</taxon>
        <taxon>Phaeocystales</taxon>
        <taxon>Phaeocystaceae</taxon>
        <taxon>Phaeocystis</taxon>
    </lineage>
</organism>
<evidence type="ECO:0000256" key="4">
    <source>
        <dbReference type="ARBA" id="ARBA00023136"/>
    </source>
</evidence>
<dbReference type="EMBL" id="HBEP01017619">
    <property type="protein sequence ID" value="CAD8487732.1"/>
    <property type="molecule type" value="Transcribed_RNA"/>
</dbReference>
<evidence type="ECO:0000313" key="8">
    <source>
        <dbReference type="EMBL" id="CAD8487732.1"/>
    </source>
</evidence>
<feature type="domain" description="Sugar phosphate transporter" evidence="7">
    <location>
        <begin position="84"/>
        <end position="377"/>
    </location>
</feature>
<evidence type="ECO:0000256" key="1">
    <source>
        <dbReference type="ARBA" id="ARBA00004141"/>
    </source>
</evidence>
<feature type="transmembrane region" description="Helical" evidence="6">
    <location>
        <begin position="267"/>
        <end position="289"/>
    </location>
</feature>
<feature type="region of interest" description="Disordered" evidence="5">
    <location>
        <begin position="1"/>
        <end position="76"/>
    </location>
</feature>
<feature type="transmembrane region" description="Helical" evidence="6">
    <location>
        <begin position="156"/>
        <end position="177"/>
    </location>
</feature>